<accession>A0ABQ3HB54</accession>
<name>A0ABQ3HB54_9NEIS</name>
<evidence type="ECO:0000313" key="8">
    <source>
        <dbReference type="Proteomes" id="UP000662678"/>
    </source>
</evidence>
<dbReference type="EMBL" id="BMYP01000026">
    <property type="protein sequence ID" value="GHD78674.1"/>
    <property type="molecule type" value="Genomic_DNA"/>
</dbReference>
<keyword evidence="5 7" id="KW-0067">ATP-binding</keyword>
<evidence type="ECO:0000256" key="5">
    <source>
        <dbReference type="ARBA" id="ARBA00022840"/>
    </source>
</evidence>
<dbReference type="Pfam" id="PF00005">
    <property type="entry name" value="ABC_tran"/>
    <property type="match status" value="1"/>
</dbReference>
<evidence type="ECO:0000256" key="3">
    <source>
        <dbReference type="ARBA" id="ARBA00022475"/>
    </source>
</evidence>
<evidence type="ECO:0000256" key="1">
    <source>
        <dbReference type="ARBA" id="ARBA00005417"/>
    </source>
</evidence>
<proteinExistence type="inferred from homology"/>
<dbReference type="InterPro" id="IPR027417">
    <property type="entry name" value="P-loop_NTPase"/>
</dbReference>
<dbReference type="PROSITE" id="PS00211">
    <property type="entry name" value="ABC_TRANSPORTER_1"/>
    <property type="match status" value="1"/>
</dbReference>
<keyword evidence="8" id="KW-1185">Reference proteome</keyword>
<comment type="caution">
    <text evidence="7">The sequence shown here is derived from an EMBL/GenBank/DDBJ whole genome shotgun (WGS) entry which is preliminary data.</text>
</comment>
<evidence type="ECO:0000259" key="6">
    <source>
        <dbReference type="PROSITE" id="PS50893"/>
    </source>
</evidence>
<dbReference type="PANTHER" id="PTHR43335:SF4">
    <property type="entry name" value="ABC TRANSPORTER, ATP-BINDING PROTEIN"/>
    <property type="match status" value="1"/>
</dbReference>
<dbReference type="InterPro" id="IPR003439">
    <property type="entry name" value="ABC_transporter-like_ATP-bd"/>
</dbReference>
<evidence type="ECO:0000256" key="2">
    <source>
        <dbReference type="ARBA" id="ARBA00022448"/>
    </source>
</evidence>
<evidence type="ECO:0000256" key="4">
    <source>
        <dbReference type="ARBA" id="ARBA00022741"/>
    </source>
</evidence>
<organism evidence="7 8">
    <name type="scientific">Vogesella fluminis</name>
    <dbReference type="NCBI Taxonomy" id="1069161"/>
    <lineage>
        <taxon>Bacteria</taxon>
        <taxon>Pseudomonadati</taxon>
        <taxon>Pseudomonadota</taxon>
        <taxon>Betaproteobacteria</taxon>
        <taxon>Neisseriales</taxon>
        <taxon>Chromobacteriaceae</taxon>
        <taxon>Vogesella</taxon>
    </lineage>
</organism>
<dbReference type="SUPFAM" id="SSF52540">
    <property type="entry name" value="P-loop containing nucleoside triphosphate hydrolases"/>
    <property type="match status" value="1"/>
</dbReference>
<gene>
    <name evidence="7" type="primary">nosF</name>
    <name evidence="7" type="ORF">GCM10011419_21040</name>
</gene>
<sequence length="312" mass="32836">MQRNMIELHAVCRRFGAQLAVNQVSLTVAPGELFGLIGHNGAGKSTLFKLMLGLLAPDSGDILLDGVSIRGASFRDVRRRIGYLPENVVLYDNLSASETLAFYARLKGVPLTACAPLLAEVGLADAAARRVGTYSKGMRQRLGFAQALLGSPQLLLLDEPTTGLDPEGIHDFYRIVEARRAHGCTVILSSHILAEIEQRVDRLAMLAGGKLAAIGSVAELSAGIALPVAVELVSAATHHDTLAASLAAAGFACQTKPHGLSLAIARHDKGRLLAALAPLAATLADVRFIEPTLEAVFLGHRHASIHDTGASA</sequence>
<dbReference type="PROSITE" id="PS50893">
    <property type="entry name" value="ABC_TRANSPORTER_2"/>
    <property type="match status" value="1"/>
</dbReference>
<dbReference type="InterPro" id="IPR003593">
    <property type="entry name" value="AAA+_ATPase"/>
</dbReference>
<protein>
    <submittedName>
        <fullName evidence="7">Copper ABC transporter ATP-binding protein</fullName>
    </submittedName>
</protein>
<dbReference type="Proteomes" id="UP000662678">
    <property type="component" value="Unassembled WGS sequence"/>
</dbReference>
<feature type="domain" description="ABC transporter" evidence="6">
    <location>
        <begin position="6"/>
        <end position="233"/>
    </location>
</feature>
<dbReference type="SMART" id="SM00382">
    <property type="entry name" value="AAA"/>
    <property type="match status" value="1"/>
</dbReference>
<dbReference type="Gene3D" id="3.40.50.300">
    <property type="entry name" value="P-loop containing nucleotide triphosphate hydrolases"/>
    <property type="match status" value="1"/>
</dbReference>
<dbReference type="GO" id="GO:0005524">
    <property type="term" value="F:ATP binding"/>
    <property type="evidence" value="ECO:0007669"/>
    <property type="project" value="UniProtKB-KW"/>
</dbReference>
<keyword evidence="3" id="KW-0472">Membrane</keyword>
<dbReference type="PANTHER" id="PTHR43335">
    <property type="entry name" value="ABC TRANSPORTER, ATP-BINDING PROTEIN"/>
    <property type="match status" value="1"/>
</dbReference>
<keyword evidence="2" id="KW-0813">Transport</keyword>
<keyword evidence="3" id="KW-1003">Cell membrane</keyword>
<evidence type="ECO:0000313" key="7">
    <source>
        <dbReference type="EMBL" id="GHD78674.1"/>
    </source>
</evidence>
<reference evidence="8" key="1">
    <citation type="journal article" date="2019" name="Int. J. Syst. Evol. Microbiol.">
        <title>The Global Catalogue of Microorganisms (GCM) 10K type strain sequencing project: providing services to taxonomists for standard genome sequencing and annotation.</title>
        <authorList>
            <consortium name="The Broad Institute Genomics Platform"/>
            <consortium name="The Broad Institute Genome Sequencing Center for Infectious Disease"/>
            <person name="Wu L."/>
            <person name="Ma J."/>
        </authorList>
    </citation>
    <scope>NUCLEOTIDE SEQUENCE [LARGE SCALE GENOMIC DNA]</scope>
    <source>
        <strain evidence="8">KCTC 23713</strain>
    </source>
</reference>
<comment type="similarity">
    <text evidence="1">Belongs to the ABC transporter superfamily.</text>
</comment>
<keyword evidence="4" id="KW-0547">Nucleotide-binding</keyword>
<dbReference type="InterPro" id="IPR017871">
    <property type="entry name" value="ABC_transporter-like_CS"/>
</dbReference>